<evidence type="ECO:0000313" key="1">
    <source>
        <dbReference type="EMBL" id="CUH45873.1"/>
    </source>
</evidence>
<evidence type="ECO:0008006" key="3">
    <source>
        <dbReference type="Google" id="ProtNLM"/>
    </source>
</evidence>
<dbReference type="Pfam" id="PF11736">
    <property type="entry name" value="DUF3299"/>
    <property type="match status" value="1"/>
</dbReference>
<evidence type="ECO:0000313" key="2">
    <source>
        <dbReference type="Proteomes" id="UP000050783"/>
    </source>
</evidence>
<accession>A0A0P1EVR7</accession>
<name>A0A0P1EVR7_9RHOB</name>
<proteinExistence type="predicted"/>
<organism evidence="1 2">
    <name type="scientific">Ruegeria atlantica</name>
    <dbReference type="NCBI Taxonomy" id="81569"/>
    <lineage>
        <taxon>Bacteria</taxon>
        <taxon>Pseudomonadati</taxon>
        <taxon>Pseudomonadota</taxon>
        <taxon>Alphaproteobacteria</taxon>
        <taxon>Rhodobacterales</taxon>
        <taxon>Roseobacteraceae</taxon>
        <taxon>Ruegeria</taxon>
    </lineage>
</organism>
<dbReference type="Gene3D" id="2.40.50.870">
    <property type="entry name" value="Protein of unknown function (DUF3299)"/>
    <property type="match status" value="1"/>
</dbReference>
<sequence length="280" mass="30482">MQGGLFTSAVLHSILEKTNLKMSMMSLAGRVATALVLSAPLAFSAEDRSVDWSDLVDPSVQTYEDPFEDLSYQQIESLRTIVRNRELLNDPTLNEARMADSAAKINTALEELAEDGIDADWLIDQRWIVADRRKKAATAANPNLDGQTVTLAGYAIPAPLEADGTTVVYLVPERGMCSHTPPPNANQMIRARVGGDWSPSTMHEPVRLTGKLSIEETNHTFRVVDGNVPMSSSYVLEVSQTETMQDLMTGTSTTNDWAESVADRIRAAGNRKTGGAKASE</sequence>
<dbReference type="AlphaFoldDB" id="A0A0P1EVR7"/>
<dbReference type="Proteomes" id="UP000050783">
    <property type="component" value="Unassembled WGS sequence"/>
</dbReference>
<dbReference type="InterPro" id="IPR021727">
    <property type="entry name" value="DUF3299"/>
</dbReference>
<reference evidence="1 2" key="1">
    <citation type="submission" date="2015-09" db="EMBL/GenBank/DDBJ databases">
        <authorList>
            <consortium name="Swine Surveillance"/>
        </authorList>
    </citation>
    <scope>NUCLEOTIDE SEQUENCE [LARGE SCALE GENOMIC DNA]</scope>
    <source>
        <strain evidence="1 2">CECT 4292</strain>
    </source>
</reference>
<gene>
    <name evidence="1" type="ORF">RUA4292_00036</name>
</gene>
<dbReference type="EMBL" id="CYPU01000005">
    <property type="protein sequence ID" value="CUH45873.1"/>
    <property type="molecule type" value="Genomic_DNA"/>
</dbReference>
<protein>
    <recommendedName>
        <fullName evidence="3">DUF3299 domain-containing protein</fullName>
    </recommendedName>
</protein>